<dbReference type="Proteomes" id="UP000037953">
    <property type="component" value="Unassembled WGS sequence"/>
</dbReference>
<gene>
    <name evidence="1" type="ORF">AOB46_01070</name>
</gene>
<organism evidence="1 2">
    <name type="scientific">Chryseobacterium indologenes</name>
    <name type="common">Flavobacterium indologenes</name>
    <dbReference type="NCBI Taxonomy" id="253"/>
    <lineage>
        <taxon>Bacteria</taxon>
        <taxon>Pseudomonadati</taxon>
        <taxon>Bacteroidota</taxon>
        <taxon>Flavobacteriia</taxon>
        <taxon>Flavobacteriales</taxon>
        <taxon>Weeksellaceae</taxon>
        <taxon>Chryseobacterium group</taxon>
        <taxon>Chryseobacterium</taxon>
    </lineage>
</organism>
<name>A0A0N1KTI4_CHRID</name>
<dbReference type="OrthoDB" id="1250331at2"/>
<reference evidence="2" key="2">
    <citation type="submission" date="2015-09" db="EMBL/GenBank/DDBJ databases">
        <title>Draft genome sequence of a multidrug-resistant Chryseobacterium indologenes isolate from Malaysia.</title>
        <authorList>
            <person name="Yu C.Y."/>
            <person name="Ang G.Y."/>
            <person name="Chan K.-G."/>
        </authorList>
    </citation>
    <scope>NUCLEOTIDE SEQUENCE [LARGE SCALE GENOMIC DNA]</scope>
    <source>
        <strain evidence="2">CI_885</strain>
    </source>
</reference>
<dbReference type="RefSeq" id="WP_062696194.1">
    <property type="nucleotide sequence ID" value="NZ_LJOD01000001.1"/>
</dbReference>
<dbReference type="SUPFAM" id="SSF81901">
    <property type="entry name" value="HCP-like"/>
    <property type="match status" value="1"/>
</dbReference>
<dbReference type="AlphaFoldDB" id="A0A0N1KTI4"/>
<accession>A0A0N1KTI4</accession>
<dbReference type="InterPro" id="IPR011990">
    <property type="entry name" value="TPR-like_helical_dom_sf"/>
</dbReference>
<reference evidence="1 2" key="1">
    <citation type="journal article" date="2015" name="Genom Data">
        <title>Draft genome sequence of a multidrug-resistant Chryseobacterium indologenes isolate from Malaysia.</title>
        <authorList>
            <person name="Yu C.Y."/>
            <person name="Ang G.Y."/>
            <person name="Cheng H.J."/>
            <person name="Cheong Y.M."/>
            <person name="Yin W.F."/>
            <person name="Chan K.G."/>
        </authorList>
    </citation>
    <scope>NUCLEOTIDE SEQUENCE [LARGE SCALE GENOMIC DNA]</scope>
    <source>
        <strain evidence="1 2">CI_885</strain>
    </source>
</reference>
<evidence type="ECO:0000313" key="1">
    <source>
        <dbReference type="EMBL" id="KPE52636.1"/>
    </source>
</evidence>
<dbReference type="PATRIC" id="fig|253.9.peg.225"/>
<evidence type="ECO:0008006" key="3">
    <source>
        <dbReference type="Google" id="ProtNLM"/>
    </source>
</evidence>
<dbReference type="EMBL" id="LJOD01000001">
    <property type="protein sequence ID" value="KPE52636.1"/>
    <property type="molecule type" value="Genomic_DNA"/>
</dbReference>
<dbReference type="Gene3D" id="1.25.40.10">
    <property type="entry name" value="Tetratricopeptide repeat domain"/>
    <property type="match status" value="1"/>
</dbReference>
<protein>
    <recommendedName>
        <fullName evidence="3">Tetratricopeptide repeat protein</fullName>
    </recommendedName>
</protein>
<proteinExistence type="predicted"/>
<evidence type="ECO:0000313" key="2">
    <source>
        <dbReference type="Proteomes" id="UP000037953"/>
    </source>
</evidence>
<comment type="caution">
    <text evidence="1">The sequence shown here is derived from an EMBL/GenBank/DDBJ whole genome shotgun (WGS) entry which is preliminary data.</text>
</comment>
<sequence length="190" mass="21668">MAINFISEEEKNDFWTLSNTIQAGNYEEALQLSKALLEKFPNNKAIYHNQIGAMIYLSKRDYWGATHHYSKALEYGFDADVCEDNIWESAVDSYKSLIDCEAGFCKIMITATQEFIPANDLVEKYENLFPSGKYVEEAKELNYIFNLTKELQDNNNYTSSALNQNYSGKYPNGKHHEVVTALAGIIDNNS</sequence>